<evidence type="ECO:0008006" key="11">
    <source>
        <dbReference type="Google" id="ProtNLM"/>
    </source>
</evidence>
<keyword evidence="3 8" id="KW-0812">Transmembrane</keyword>
<feature type="transmembrane region" description="Helical" evidence="8">
    <location>
        <begin position="169"/>
        <end position="188"/>
    </location>
</feature>
<dbReference type="OrthoDB" id="6581954at2759"/>
<name>A0A8S3Z9K1_9EUPU</name>
<dbReference type="InterPro" id="IPR000175">
    <property type="entry name" value="Na/ntran_symport"/>
</dbReference>
<keyword evidence="6" id="KW-0479">Metal-binding</keyword>
<feature type="transmembrane region" description="Helical" evidence="8">
    <location>
        <begin position="351"/>
        <end position="373"/>
    </location>
</feature>
<dbReference type="GO" id="GO:0016020">
    <property type="term" value="C:membrane"/>
    <property type="evidence" value="ECO:0007669"/>
    <property type="project" value="UniProtKB-SubCell"/>
</dbReference>
<keyword evidence="5 8" id="KW-0472">Membrane</keyword>
<dbReference type="Pfam" id="PF00209">
    <property type="entry name" value="SNF"/>
    <property type="match status" value="2"/>
</dbReference>
<comment type="caution">
    <text evidence="9">The sequence shown here is derived from an EMBL/GenBank/DDBJ whole genome shotgun (WGS) entry which is preliminary data.</text>
</comment>
<protein>
    <recommendedName>
        <fullName evidence="11">Sodium-dependent transporter</fullName>
    </recommendedName>
</protein>
<evidence type="ECO:0000256" key="1">
    <source>
        <dbReference type="ARBA" id="ARBA00004141"/>
    </source>
</evidence>
<feature type="transmembrane region" description="Helical" evidence="8">
    <location>
        <begin position="385"/>
        <end position="405"/>
    </location>
</feature>
<comment type="subcellular location">
    <subcellularLocation>
        <location evidence="1">Membrane</location>
        <topology evidence="1">Multi-pass membrane protein</topology>
    </subcellularLocation>
</comment>
<feature type="binding site" evidence="6">
    <location>
        <position position="285"/>
    </location>
    <ligand>
        <name>Na(+)</name>
        <dbReference type="ChEBI" id="CHEBI:29101"/>
        <label>1</label>
    </ligand>
</feature>
<feature type="transmembrane region" description="Helical" evidence="8">
    <location>
        <begin position="69"/>
        <end position="93"/>
    </location>
</feature>
<dbReference type="AlphaFoldDB" id="A0A8S3Z9K1"/>
<evidence type="ECO:0000313" key="9">
    <source>
        <dbReference type="EMBL" id="CAG5124480.1"/>
    </source>
</evidence>
<keyword evidence="6" id="KW-0915">Sodium</keyword>
<feature type="transmembrane region" description="Helical" evidence="8">
    <location>
        <begin position="327"/>
        <end position="345"/>
    </location>
</feature>
<dbReference type="GO" id="GO:0046872">
    <property type="term" value="F:metal ion binding"/>
    <property type="evidence" value="ECO:0007669"/>
    <property type="project" value="UniProtKB-KW"/>
</dbReference>
<feature type="transmembrane region" description="Helical" evidence="8">
    <location>
        <begin position="114"/>
        <end position="144"/>
    </location>
</feature>
<feature type="transmembrane region" description="Helical" evidence="8">
    <location>
        <begin position="200"/>
        <end position="218"/>
    </location>
</feature>
<dbReference type="PRINTS" id="PR00176">
    <property type="entry name" value="NANEUSMPORT"/>
</dbReference>
<sequence>MGRGRNNQRKQQPSCSPRSTSVNEVTDVYRPHFKSKIGLVLSCLGCVVGTGNIWRFPRIVANNSQDEGGLVFLIVWVIFLLLWSIPMLTVEYGTGRYTQKAVIGSFRQLVGDKAAWCGAWICMVSFMISCYYSVVLGWCFYYFVYCIANTLPDNPEDSRKIFKDYAEDSAWPVLTTALAVGFAGLSVVKGVKTIEKVSMCLVPVLLLIILFTFTWSMTRPYADHGITYLFTPSWESFGKPRVWVDALSQNAFDTGAGAGLMVPYSSFMTRNHGIVRYATLIPATNNLVSLVCGITIFAAVFSTLIASRPHYTQSDIVNVMKDSGPGSTGLTFIWLPVLFQTVGTFGRVLAALFFLCLSFAGLTSLISNVELFTQTVGDFGLGRRYAMPLCVTLTFTIGLMSALNIDILTNQ</sequence>
<dbReference type="NCBIfam" id="NF037979">
    <property type="entry name" value="Na_transp"/>
    <property type="match status" value="1"/>
</dbReference>
<keyword evidence="4 8" id="KW-1133">Transmembrane helix</keyword>
<evidence type="ECO:0000256" key="2">
    <source>
        <dbReference type="ARBA" id="ARBA00022448"/>
    </source>
</evidence>
<feature type="compositionally biased region" description="Polar residues" evidence="7">
    <location>
        <begin position="9"/>
        <end position="22"/>
    </location>
</feature>
<dbReference type="PANTHER" id="PTHR42948:SF1">
    <property type="entry name" value="TRANSPORTER"/>
    <property type="match status" value="1"/>
</dbReference>
<reference evidence="9" key="1">
    <citation type="submission" date="2021-04" db="EMBL/GenBank/DDBJ databases">
        <authorList>
            <consortium name="Molecular Ecology Group"/>
        </authorList>
    </citation>
    <scope>NUCLEOTIDE SEQUENCE</scope>
</reference>
<evidence type="ECO:0000313" key="10">
    <source>
        <dbReference type="Proteomes" id="UP000678393"/>
    </source>
</evidence>
<evidence type="ECO:0000256" key="5">
    <source>
        <dbReference type="ARBA" id="ARBA00023136"/>
    </source>
</evidence>
<keyword evidence="10" id="KW-1185">Reference proteome</keyword>
<feature type="binding site" evidence="6">
    <location>
        <position position="45"/>
    </location>
    <ligand>
        <name>Na(+)</name>
        <dbReference type="ChEBI" id="CHEBI:29101"/>
        <label>1</label>
    </ligand>
</feature>
<dbReference type="PANTHER" id="PTHR42948">
    <property type="entry name" value="TRANSPORTER"/>
    <property type="match status" value="1"/>
</dbReference>
<evidence type="ECO:0000256" key="7">
    <source>
        <dbReference type="SAM" id="MobiDB-lite"/>
    </source>
</evidence>
<evidence type="ECO:0000256" key="3">
    <source>
        <dbReference type="ARBA" id="ARBA00022692"/>
    </source>
</evidence>
<keyword evidence="2" id="KW-0813">Transport</keyword>
<dbReference type="EMBL" id="CAJHNH020001779">
    <property type="protein sequence ID" value="CAG5124480.1"/>
    <property type="molecule type" value="Genomic_DNA"/>
</dbReference>
<feature type="transmembrane region" description="Helical" evidence="8">
    <location>
        <begin position="287"/>
        <end position="306"/>
    </location>
</feature>
<proteinExistence type="predicted"/>
<feature type="non-terminal residue" evidence="9">
    <location>
        <position position="411"/>
    </location>
</feature>
<gene>
    <name evidence="9" type="ORF">CUNI_LOCUS10038</name>
</gene>
<dbReference type="InterPro" id="IPR037272">
    <property type="entry name" value="SNS_sf"/>
</dbReference>
<organism evidence="9 10">
    <name type="scientific">Candidula unifasciata</name>
    <dbReference type="NCBI Taxonomy" id="100452"/>
    <lineage>
        <taxon>Eukaryota</taxon>
        <taxon>Metazoa</taxon>
        <taxon>Spiralia</taxon>
        <taxon>Lophotrochozoa</taxon>
        <taxon>Mollusca</taxon>
        <taxon>Gastropoda</taxon>
        <taxon>Heterobranchia</taxon>
        <taxon>Euthyneura</taxon>
        <taxon>Panpulmonata</taxon>
        <taxon>Eupulmonata</taxon>
        <taxon>Stylommatophora</taxon>
        <taxon>Helicina</taxon>
        <taxon>Helicoidea</taxon>
        <taxon>Geomitridae</taxon>
        <taxon>Candidula</taxon>
    </lineage>
</organism>
<feature type="binding site" evidence="6">
    <location>
        <position position="52"/>
    </location>
    <ligand>
        <name>Na(+)</name>
        <dbReference type="ChEBI" id="CHEBI:29101"/>
        <label>1</label>
    </ligand>
</feature>
<evidence type="ECO:0000256" key="6">
    <source>
        <dbReference type="PIRSR" id="PIRSR600175-1"/>
    </source>
</evidence>
<dbReference type="PROSITE" id="PS50267">
    <property type="entry name" value="NA_NEUROTRAN_SYMP_3"/>
    <property type="match status" value="1"/>
</dbReference>
<feature type="region of interest" description="Disordered" evidence="7">
    <location>
        <begin position="1"/>
        <end position="22"/>
    </location>
</feature>
<dbReference type="Proteomes" id="UP000678393">
    <property type="component" value="Unassembled WGS sequence"/>
</dbReference>
<dbReference type="SUPFAM" id="SSF161070">
    <property type="entry name" value="SNF-like"/>
    <property type="match status" value="1"/>
</dbReference>
<feature type="binding site" evidence="6">
    <location>
        <position position="48"/>
    </location>
    <ligand>
        <name>Na(+)</name>
        <dbReference type="ChEBI" id="CHEBI:29101"/>
        <label>1</label>
    </ligand>
</feature>
<accession>A0A8S3Z9K1</accession>
<evidence type="ECO:0000256" key="4">
    <source>
        <dbReference type="ARBA" id="ARBA00022989"/>
    </source>
</evidence>
<feature type="binding site" evidence="6">
    <location>
        <position position="364"/>
    </location>
    <ligand>
        <name>Na(+)</name>
        <dbReference type="ChEBI" id="CHEBI:29101"/>
        <label>1</label>
    </ligand>
</feature>
<feature type="transmembrane region" description="Helical" evidence="8">
    <location>
        <begin position="37"/>
        <end position="57"/>
    </location>
</feature>
<evidence type="ECO:0000256" key="8">
    <source>
        <dbReference type="SAM" id="Phobius"/>
    </source>
</evidence>